<feature type="compositionally biased region" description="Low complexity" evidence="2">
    <location>
        <begin position="3132"/>
        <end position="3147"/>
    </location>
</feature>
<feature type="compositionally biased region" description="Low complexity" evidence="2">
    <location>
        <begin position="2800"/>
        <end position="2817"/>
    </location>
</feature>
<feature type="region of interest" description="Disordered" evidence="2">
    <location>
        <begin position="451"/>
        <end position="492"/>
    </location>
</feature>
<dbReference type="EMBL" id="BNJQ01000039">
    <property type="protein sequence ID" value="GHP12189.1"/>
    <property type="molecule type" value="Genomic_DNA"/>
</dbReference>
<feature type="region of interest" description="Disordered" evidence="2">
    <location>
        <begin position="1132"/>
        <end position="1202"/>
    </location>
</feature>
<feature type="region of interest" description="Disordered" evidence="2">
    <location>
        <begin position="1804"/>
        <end position="1828"/>
    </location>
</feature>
<feature type="compositionally biased region" description="Polar residues" evidence="2">
    <location>
        <begin position="1573"/>
        <end position="1583"/>
    </location>
</feature>
<feature type="region of interest" description="Disordered" evidence="2">
    <location>
        <begin position="1573"/>
        <end position="1595"/>
    </location>
</feature>
<reference evidence="3" key="1">
    <citation type="submission" date="2020-10" db="EMBL/GenBank/DDBJ databases">
        <title>Unveiling of a novel bifunctional photoreceptor, Dualchrome1, isolated from a cosmopolitan green alga.</title>
        <authorList>
            <person name="Suzuki S."/>
            <person name="Kawachi M."/>
        </authorList>
    </citation>
    <scope>NUCLEOTIDE SEQUENCE</scope>
    <source>
        <strain evidence="3">NIES 2893</strain>
    </source>
</reference>
<dbReference type="Proteomes" id="UP000660262">
    <property type="component" value="Unassembled WGS sequence"/>
</dbReference>
<dbReference type="PANTHER" id="PTHR16166">
    <property type="entry name" value="VACUOLAR PROTEIN SORTING-ASSOCIATED PROTEIN VPS13"/>
    <property type="match status" value="1"/>
</dbReference>
<feature type="region of interest" description="Disordered" evidence="2">
    <location>
        <begin position="274"/>
        <end position="306"/>
    </location>
</feature>
<feature type="region of interest" description="Disordered" evidence="2">
    <location>
        <begin position="2346"/>
        <end position="2367"/>
    </location>
</feature>
<comment type="similarity">
    <text evidence="1">Belongs to the VPS13 family.</text>
</comment>
<proteinExistence type="inferred from homology"/>
<feature type="compositionally biased region" description="Polar residues" evidence="2">
    <location>
        <begin position="1151"/>
        <end position="1160"/>
    </location>
</feature>
<dbReference type="InterPro" id="IPR026847">
    <property type="entry name" value="VPS13"/>
</dbReference>
<keyword evidence="4" id="KW-1185">Reference proteome</keyword>
<feature type="compositionally biased region" description="Low complexity" evidence="2">
    <location>
        <begin position="653"/>
        <end position="666"/>
    </location>
</feature>
<feature type="compositionally biased region" description="Low complexity" evidence="2">
    <location>
        <begin position="3602"/>
        <end position="3627"/>
    </location>
</feature>
<feature type="compositionally biased region" description="Polar residues" evidence="2">
    <location>
        <begin position="2236"/>
        <end position="2247"/>
    </location>
</feature>
<comment type="caution">
    <text evidence="3">The sequence shown here is derived from an EMBL/GenBank/DDBJ whole genome shotgun (WGS) entry which is preliminary data.</text>
</comment>
<feature type="region of interest" description="Disordered" evidence="2">
    <location>
        <begin position="3938"/>
        <end position="3966"/>
    </location>
</feature>
<sequence>MLDALKRTLVSYIVRTFLSQYICVDESLLESTARGGKLDVSSSSSSIKLRDVKINPSCLDGYLLPVCTCADDDDDDVSNKNNMASTVSEVCVEWVASTVFRVTVRGAHLVVKPRTTDGEWKNDGWKARSRAEKLAKLQVLEQQLLSAAAVSNNAANTQTPPPPPSTSSQPSKLDRIKMALLDNLEVVIDGLVLTYEEPANTNNTASAWRCGLRFDRVQMEGVQATGSALKKVLDVSGLSVFATGGDAEMPIFHPAEARVAFEYGRRHLAASAAAAATTTTTTSSTSEDGEDPSAIASKRNPSSASMRTGLEVSLQHLNVELHREHYAALIRIADVLASHRQGRPLVRPRPGMRMAERWWQYASAAVLRTHPRRSYTSEDTIRRSQQRNSYVALYRRVWIAAAKTKSLGDAMLRLRAEERADLASIEDERSYEEIALFRCLAISKVGETTTTTTTNASSSSTGLEADDTTNGDAADITPEIPPSSSSSSSSTWLGRLWGSGGRKSAQNDALLDDADTTLSDDQLAQILTAIEAGGGALEDATVDDEQQQQEQEQSQTNEIPKSAINSTYLSLHVQSGRIALTDTSADGSIMEISAAAFGTTDVRILLQPMRTQASARLHWIEVTNDRGEAICRRSGGGDNGVLTTAAKEKEKVAPAPKKTVVSSSIDAIDDDRGDEDEEDAQSEDSFASAREEEDPASPHATDTSDMELLSLDVDSNWSSHSALVLYFALKCSSLDILWSAQYARRISKFFLPQTTASETGRRKASTTERSSEETVTSSAETKQADTGFVAWCKRALGGTGWLIAKVDAHAPRIFLPERWQDADAERRATHHPMLLVDLGSLRVTPPPSAEQFIKIASASHESFTDDEGGDVSVEESGIRHSVTLTEMGVSLLHVEQMTALPPIHFNDLVEITNVALTRNLCVALEACLSIPRCGTPSLTIDGRVYGPTDRDNAGVYIAGTPSTIAISAGLVSQWVNSASSSATADTVARAFKTRDRAPICVGWVLVAHIPAQDANARSLRWKWRWLAVFAEGYVQVRRKAKMRSLPELVVDLRECQPSQGSSSATIHLHSTGARQANAARQEVDVLLYVGDSNVSAWMSKLLAARRYALGIQAAASSSDTVMAEAIRGVLTPRRSRNANPQNADESAVGQGMTSPMSSPRSEGGGMLESEASSPTIHADDDDDEHDLTGPLDLAPDEDERPKQEPLIVYVQASLDSLTADVLADTVDETVGGSEDDTSRTVLIGCNLRGVKFHGTSGASSEVRSESWTLSSEMLRVYDRVKGVPRTLLAMHISDSGGSTDSTAALVARWGHRYEMKGEDVIGCFGADVEVHTFEAHWHPRSVVTSLALWRKLKIAWESGGSHTQASTELDRAAGSSSTSDVEDVAEFRRTVADLEHSLARPPTPEILASVFLRQTGDVLDDVTISNILELSHSVQFTSALIGLHDGNGHPVVRLLVGGGVVKALVCDADDTFELRGECRSLELVDAGEQGALYPIALEVSNESEAELTAGARFQYQSHSRHAWDWPGYDGSIVVDIRQAKICLLTRFLQDSYFHPRWYPDEWREVGTTASANAASGEGSTVASADSRAREKSTSQEPGTYADVLLALRKRLKIDVNIPEAEIAVPVASFSPKGVVLRCQTSASCCYTVQNCTVTSDEASGASSSTLFWTPGCDTYRWTINLDDCDMGTYQKGSDAPPVPMISTSGLSVEIDVPSDEPAVQACTLNAKHDGGVTFRDTCDDVGACIAHRLGVNVAPAASRPPIFRTTVRAPALLHAIANDAQYQLIVGIFNWNLCESSVIGDTEGRKTNAGTNGGSQEDIDESTGDTARNEHRNGVKFAGLFEDTHAAAAPRGAASGQIVDTLYVVDIASIRIDALMSWDQEVKGNALLTLASEDARVVVRKYRASDEKGNLLIECNASFRTLFARKAGAKDDDPPLVSFARRESKDAAAEKEEDSGTSVVASSADADSEMISQDEPTAADASRESPFSDDSGAYIMGQTALDLRYFRTVDMNARLALLFRDPDVLADWGALMSLLSWLGRGAYSEMPPTDRHVAANVVCACNGEGAVLSAFGAAHTTTLSRGAVLSYTVGGPGGLLVEASLPACRLHFLPEQRSKRKTAASGFVAEGRVEISYASIRDERVYATDVQGLSLWRAELSLGSDVLKSSIVALGRAVLHASDLTYTNKWTVRESGLSTASRQSLTSSPLQFALSYEDVVTSVKCARRLASPSVERAGTQPDNVWGATNPNAEDSEEESAASSGAGTFSMALEGLDATAIDDFEGRWTPLLRVRMLHLAIRFMSQGGDHGGAMGTADSLIEIEAFAPHVGGWEQILQSWRVDANYTTVTKAASASPRRGSQRPTTARKARSEIRIESGPAHLTISRDILRVLTFAVYSWSKDTRLLRRAKEEGQREREASIVARKDVAENQVKRTSSVGKAADAEKAADGRIRAFHPVLVCSALREMACVAPTSNLTTELALEVPGGETIPLGVDILHDMENSTTTLSQPSTSHSIRRNHSSKSLMANVAGPMATKVSLSLDGYEAITAGLNITGEDASGSGHRMQRISSVATPGDASNGGCGSANATASDTSTSAAGVMQSRRSSRVESVGMDGRRRSSTTGTVMTVGRIETHDVSSPLWCPKLFTHVQLEMGRRVLWLLPQFSVKNCAGHALRVTYHPSDDEVVDLGVLPPDGNVPLPIDVGCVGSRSTILFRREVDRDGDSESSEVGNVEIPMSEVVGAYLDEIITVLQQGSYCALSQPISASGAGSSLFLLLGVEEARSSLGKSSGTSAMDTLMAASLSDDGTGSAAAPASSTSTPRSTPPSTPASARSSGDARNPFKAAMDSSPFSSRAKAVPAMADATLVRRAASQIGTAPLVLTLHAPFHFVSELPVTVAFSLLCLPAPPGDGGSVETSIRYPSEHGGTVQPGGISHVTSCDIRENRQLLLRVRALAPSVSGGGGGGGGDGDGGGIATSPSTATSPRDAIAFHGIPWSDYVPVAAQGVIAARRVTSLLCPIGNRSIRVHLEVKREPHGGLSCRVWCSLWICNATGLPLECAPCVPASHFSRSSLGFASGAGGAPDADEVEMMQNPSSSAAAGGGMFAGGLFSSLRGSSSQSRRGAGRATAGAAPPPQRMPSASSPSPAAGLSPARESEVAPLPGGVPVPLSFPADDGTEGELRIRVPGQRRFSLPLCPEECRATPSFVSLPAGVRISAGVSQASRAYRHTAVLVLGPQLLIRNLTSRPLSIWQWKPDHAAGVVRFSSASSTSAFSVSTGEDATSIGQYWAGSWSLGSSLSDRSVRQLPAWSYGGREGDPVALSKLPPVAQIDGLGDTQPAYAEGHVSTCLLRVSRTQPAGRPRDEAVAASAAFAVHATGDFLLRVPTSNDGIDVGSLDEGESRNLVLIRVCDVPCASTRLIEIHDFDLGKLDAPHRVENQSTTRTIYVRQRGVSSQGCTPIRLKPGESRALRWPAPWLPPVAEVFSSVSHGKDQGVYGVCIDMEDLEADPVTLRIGNHRGYTSGEGGDLICHVVLRGGSRMLSVRNADASDILSSSSSLSSMMTSPAPATPEIIPRSMTTGAEDAMIAARAAAMSSATRARTPSRDYRPASSSAAISPRSPRGIQDGAASAATAAPAPAPARELFVKLRAAGFTLVVTVDRRDLLKLVSKNVELHLRRLPSAPSLNFDYSVRGFSLDLLAPGLGKFDRLVAAGSAIDGSFKVGSELLARAKFQPALRLAGEVGLGPGVVLHRIKCSIGPVRAWVDGDGLTALAAYLQEEVSDFFAAQKRMQQAAKEAVVVEHVSTSSIRKIWQSLPYAARLMLSSGDGSGDGESGQIGGGASSSNAASTGVYWYIGEAIVDTAMIECTLHVGSLNADRVAFYFPELSLKRLLRAPDELGSLVVAHYRSAIIEHYLELLSGFVAGGLKRVFGALLKPFKYMSAAATGGGGRRSRGGGGGGGGGDASSSTSSSQI</sequence>
<feature type="region of interest" description="Disordered" evidence="2">
    <location>
        <begin position="757"/>
        <end position="780"/>
    </location>
</feature>
<organism evidence="3 4">
    <name type="scientific">Pycnococcus provasolii</name>
    <dbReference type="NCBI Taxonomy" id="41880"/>
    <lineage>
        <taxon>Eukaryota</taxon>
        <taxon>Viridiplantae</taxon>
        <taxon>Chlorophyta</taxon>
        <taxon>Pseudoscourfieldiophyceae</taxon>
        <taxon>Pseudoscourfieldiales</taxon>
        <taxon>Pycnococcaceae</taxon>
        <taxon>Pycnococcus</taxon>
    </lineage>
</organism>
<feature type="region of interest" description="Disordered" evidence="2">
    <location>
        <begin position="3586"/>
        <end position="3627"/>
    </location>
</feature>
<name>A0A830I576_9CHLO</name>
<gene>
    <name evidence="3" type="ORF">PPROV_001091700</name>
</gene>
<accession>A0A830I576</accession>
<feature type="compositionally biased region" description="Gly residues" evidence="2">
    <location>
        <begin position="3938"/>
        <end position="3956"/>
    </location>
</feature>
<feature type="region of interest" description="Disordered" evidence="2">
    <location>
        <begin position="1943"/>
        <end position="1986"/>
    </location>
</feature>
<feature type="compositionally biased region" description="Low complexity" evidence="2">
    <location>
        <begin position="2580"/>
        <end position="2593"/>
    </location>
</feature>
<dbReference type="PANTHER" id="PTHR16166:SF93">
    <property type="entry name" value="INTERMEMBRANE LIPID TRANSFER PROTEIN VPS13"/>
    <property type="match status" value="1"/>
</dbReference>
<feature type="compositionally biased region" description="Gly residues" evidence="2">
    <location>
        <begin position="2954"/>
        <end position="2969"/>
    </location>
</feature>
<feature type="compositionally biased region" description="Low complexity" evidence="2">
    <location>
        <begin position="451"/>
        <end position="461"/>
    </location>
</feature>
<feature type="region of interest" description="Disordered" evidence="2">
    <location>
        <begin position="2954"/>
        <end position="2975"/>
    </location>
</feature>
<evidence type="ECO:0000313" key="4">
    <source>
        <dbReference type="Proteomes" id="UP000660262"/>
    </source>
</evidence>
<feature type="compositionally biased region" description="Basic and acidic residues" evidence="2">
    <location>
        <begin position="759"/>
        <end position="772"/>
    </location>
</feature>
<feature type="region of interest" description="Disordered" evidence="2">
    <location>
        <begin position="539"/>
        <end position="562"/>
    </location>
</feature>
<feature type="region of interest" description="Disordered" evidence="2">
    <location>
        <begin position="3073"/>
        <end position="3092"/>
    </location>
</feature>
<evidence type="ECO:0000256" key="2">
    <source>
        <dbReference type="SAM" id="MobiDB-lite"/>
    </source>
</evidence>
<dbReference type="GO" id="GO:0045053">
    <property type="term" value="P:protein retention in Golgi apparatus"/>
    <property type="evidence" value="ECO:0007669"/>
    <property type="project" value="TreeGrafter"/>
</dbReference>
<feature type="region of interest" description="Disordered" evidence="2">
    <location>
        <begin position="647"/>
        <end position="704"/>
    </location>
</feature>
<evidence type="ECO:0000256" key="1">
    <source>
        <dbReference type="ARBA" id="ARBA00006545"/>
    </source>
</evidence>
<feature type="region of interest" description="Disordered" evidence="2">
    <location>
        <begin position="3107"/>
        <end position="3170"/>
    </location>
</feature>
<feature type="compositionally biased region" description="Low complexity" evidence="2">
    <location>
        <begin position="3957"/>
        <end position="3966"/>
    </location>
</feature>
<evidence type="ECO:0000313" key="3">
    <source>
        <dbReference type="EMBL" id="GHP12189.1"/>
    </source>
</evidence>
<dbReference type="GO" id="GO:0006623">
    <property type="term" value="P:protein targeting to vacuole"/>
    <property type="evidence" value="ECO:0007669"/>
    <property type="project" value="TreeGrafter"/>
</dbReference>
<feature type="compositionally biased region" description="Low complexity" evidence="2">
    <location>
        <begin position="274"/>
        <end position="286"/>
    </location>
</feature>
<feature type="compositionally biased region" description="Acidic residues" evidence="2">
    <location>
        <begin position="667"/>
        <end position="682"/>
    </location>
</feature>
<feature type="compositionally biased region" description="Low complexity" evidence="2">
    <location>
        <begin position="3107"/>
        <end position="3125"/>
    </location>
</feature>
<feature type="region of interest" description="Disordered" evidence="2">
    <location>
        <begin position="2227"/>
        <end position="2260"/>
    </location>
</feature>
<feature type="region of interest" description="Disordered" evidence="2">
    <location>
        <begin position="2800"/>
        <end position="2844"/>
    </location>
</feature>
<feature type="region of interest" description="Disordered" evidence="2">
    <location>
        <begin position="2568"/>
        <end position="2617"/>
    </location>
</feature>
<protein>
    <submittedName>
        <fullName evidence="3">Uncharacterized protein</fullName>
    </submittedName>
</protein>